<dbReference type="GO" id="GO:0005787">
    <property type="term" value="C:signal peptidase complex"/>
    <property type="evidence" value="ECO:0007669"/>
    <property type="project" value="UniProtKB-UniRule"/>
</dbReference>
<comment type="similarity">
    <text evidence="2 9">Belongs to the SPCS3 family.</text>
</comment>
<dbReference type="PANTHER" id="PTHR12804:SF0">
    <property type="entry name" value="SIGNAL PEPTIDASE COMPLEX SUBUNIT 3"/>
    <property type="match status" value="1"/>
</dbReference>
<evidence type="ECO:0000256" key="10">
    <source>
        <dbReference type="SAM" id="SignalP"/>
    </source>
</evidence>
<organism evidence="11 12">
    <name type="scientific">Adiantum capillus-veneris</name>
    <name type="common">Maidenhair fern</name>
    <dbReference type="NCBI Taxonomy" id="13818"/>
    <lineage>
        <taxon>Eukaryota</taxon>
        <taxon>Viridiplantae</taxon>
        <taxon>Streptophyta</taxon>
        <taxon>Embryophyta</taxon>
        <taxon>Tracheophyta</taxon>
        <taxon>Polypodiopsida</taxon>
        <taxon>Polypodiidae</taxon>
        <taxon>Polypodiales</taxon>
        <taxon>Pteridineae</taxon>
        <taxon>Pteridaceae</taxon>
        <taxon>Vittarioideae</taxon>
        <taxon>Adiantum</taxon>
    </lineage>
</organism>
<keyword evidence="4 9" id="KW-0256">Endoplasmic reticulum</keyword>
<dbReference type="Pfam" id="PF04573">
    <property type="entry name" value="SPC22"/>
    <property type="match status" value="1"/>
</dbReference>
<comment type="function">
    <text evidence="9">Essential component of the signal peptidase complex (SPC) which catalyzes the cleavage of N-terminal signal sequences from nascent proteins as they are translocated into the lumen of the endoplasmic reticulum. Essential for the SPC catalytic activity, possibly by stabilizing and positioning the active center of the complex close to the lumenal surface.</text>
</comment>
<dbReference type="GO" id="GO:0045047">
    <property type="term" value="P:protein targeting to ER"/>
    <property type="evidence" value="ECO:0007669"/>
    <property type="project" value="TreeGrafter"/>
</dbReference>
<dbReference type="InterPro" id="IPR007653">
    <property type="entry name" value="SPC3"/>
</dbReference>
<feature type="signal peptide" evidence="10">
    <location>
        <begin position="1"/>
        <end position="25"/>
    </location>
</feature>
<feature type="chain" id="PRO_5038680643" description="Signal peptidase complex subunit 3" evidence="10">
    <location>
        <begin position="26"/>
        <end position="167"/>
    </location>
</feature>
<gene>
    <name evidence="11" type="ORF">GOP47_0015350</name>
</gene>
<evidence type="ECO:0000256" key="8">
    <source>
        <dbReference type="ARBA" id="ARBA00029556"/>
    </source>
</evidence>
<evidence type="ECO:0000256" key="6">
    <source>
        <dbReference type="ARBA" id="ARBA00022989"/>
    </source>
</evidence>
<reference evidence="11" key="1">
    <citation type="submission" date="2021-01" db="EMBL/GenBank/DDBJ databases">
        <title>Adiantum capillus-veneris genome.</title>
        <authorList>
            <person name="Fang Y."/>
            <person name="Liao Q."/>
        </authorList>
    </citation>
    <scope>NUCLEOTIDE SEQUENCE</scope>
    <source>
        <strain evidence="11">H3</strain>
        <tissue evidence="11">Leaf</tissue>
    </source>
</reference>
<comment type="caution">
    <text evidence="11">The sequence shown here is derived from an EMBL/GenBank/DDBJ whole genome shotgun (WGS) entry which is preliminary data.</text>
</comment>
<keyword evidence="6 9" id="KW-1133">Transmembrane helix</keyword>
<dbReference type="PIRSF" id="PIRSF016089">
    <property type="entry name" value="SPC22"/>
    <property type="match status" value="1"/>
</dbReference>
<dbReference type="AlphaFoldDB" id="A0A9D4UJI2"/>
<evidence type="ECO:0000256" key="2">
    <source>
        <dbReference type="ARBA" id="ARBA00009289"/>
    </source>
</evidence>
<dbReference type="GO" id="GO:0006465">
    <property type="term" value="P:signal peptide processing"/>
    <property type="evidence" value="ECO:0007669"/>
    <property type="project" value="UniProtKB-UniRule"/>
</dbReference>
<sequence>MHTFLYRLNAAISFALLALAAICIAASMTDVIHNANPSVDIKVVKFEGLRRTNGGNDEARIALNISADLTSIFSWNTKQLFVFVAAEYATPKNSWNQISLWDSIITSKDDAKFQAVLYNKYGLIDQGNNLRGHDFNLTMYWHVMPKTTMMYTGSKSFTGFNFPDSYF</sequence>
<keyword evidence="5 9" id="KW-0735">Signal-anchor</keyword>
<evidence type="ECO:0000256" key="1">
    <source>
        <dbReference type="ARBA" id="ARBA00004648"/>
    </source>
</evidence>
<evidence type="ECO:0000256" key="4">
    <source>
        <dbReference type="ARBA" id="ARBA00022824"/>
    </source>
</evidence>
<keyword evidence="12" id="KW-1185">Reference proteome</keyword>
<evidence type="ECO:0000313" key="11">
    <source>
        <dbReference type="EMBL" id="KAI5069049.1"/>
    </source>
</evidence>
<dbReference type="Proteomes" id="UP000886520">
    <property type="component" value="Chromosome 15"/>
</dbReference>
<evidence type="ECO:0000256" key="7">
    <source>
        <dbReference type="ARBA" id="ARBA00023136"/>
    </source>
</evidence>
<comment type="subcellular location">
    <subcellularLocation>
        <location evidence="1">Endoplasmic reticulum membrane</location>
        <topology evidence="1">Single-pass type II membrane protein</topology>
    </subcellularLocation>
</comment>
<evidence type="ECO:0000256" key="9">
    <source>
        <dbReference type="PIRNR" id="PIRNR016089"/>
    </source>
</evidence>
<keyword evidence="10" id="KW-0732">Signal</keyword>
<protein>
    <recommendedName>
        <fullName evidence="8 9">Signal peptidase complex subunit 3</fullName>
    </recommendedName>
    <alternativeName>
        <fullName evidence="9">Microsomal signal peptidase 22 kDa subunit</fullName>
    </alternativeName>
</protein>
<accession>A0A9D4UJI2</accession>
<evidence type="ECO:0000313" key="12">
    <source>
        <dbReference type="Proteomes" id="UP000886520"/>
    </source>
</evidence>
<keyword evidence="3 9" id="KW-0812">Transmembrane</keyword>
<dbReference type="EMBL" id="JABFUD020000015">
    <property type="protein sequence ID" value="KAI5069049.1"/>
    <property type="molecule type" value="Genomic_DNA"/>
</dbReference>
<name>A0A9D4UJI2_ADICA</name>
<keyword evidence="7 9" id="KW-0472">Membrane</keyword>
<dbReference type="OrthoDB" id="10261524at2759"/>
<dbReference type="PANTHER" id="PTHR12804">
    <property type="entry name" value="MICROSOMAL SIGNAL PEPTIDASE 23 KD SUBUNIT SPC22/23"/>
    <property type="match status" value="1"/>
</dbReference>
<evidence type="ECO:0000256" key="5">
    <source>
        <dbReference type="ARBA" id="ARBA00022968"/>
    </source>
</evidence>
<evidence type="ECO:0000256" key="3">
    <source>
        <dbReference type="ARBA" id="ARBA00022692"/>
    </source>
</evidence>
<proteinExistence type="inferred from homology"/>